<dbReference type="Proteomes" id="UP000198424">
    <property type="component" value="Unassembled WGS sequence"/>
</dbReference>
<gene>
    <name evidence="1" type="ORF">B0A62_17505</name>
</gene>
<protein>
    <recommendedName>
        <fullName evidence="3">DUF2931 family protein</fullName>
    </recommendedName>
</protein>
<evidence type="ECO:0000313" key="2">
    <source>
        <dbReference type="Proteomes" id="UP000198424"/>
    </source>
</evidence>
<keyword evidence="2" id="KW-1185">Reference proteome</keyword>
<organism evidence="1 2">
    <name type="scientific">Flavobacterium hydatis</name>
    <name type="common">Cytophaga aquatilis</name>
    <dbReference type="NCBI Taxonomy" id="991"/>
    <lineage>
        <taxon>Bacteria</taxon>
        <taxon>Pseudomonadati</taxon>
        <taxon>Bacteroidota</taxon>
        <taxon>Flavobacteriia</taxon>
        <taxon>Flavobacteriales</taxon>
        <taxon>Flavobacteriaceae</taxon>
        <taxon>Flavobacterium</taxon>
    </lineage>
</organism>
<dbReference type="InterPro" id="IPR021326">
    <property type="entry name" value="DUF2931"/>
</dbReference>
<dbReference type="Pfam" id="PF11153">
    <property type="entry name" value="DUF2931"/>
    <property type="match status" value="1"/>
</dbReference>
<name>A0ABX4CCS5_FLAHY</name>
<comment type="caution">
    <text evidence="1">The sequence shown here is derived from an EMBL/GenBank/DDBJ whole genome shotgun (WGS) entry which is preliminary data.</text>
</comment>
<evidence type="ECO:0000313" key="1">
    <source>
        <dbReference type="EMBL" id="OXA91473.1"/>
    </source>
</evidence>
<accession>A0ABX4CCS5</accession>
<evidence type="ECO:0008006" key="3">
    <source>
        <dbReference type="Google" id="ProtNLM"/>
    </source>
</evidence>
<proteinExistence type="predicted"/>
<sequence>MDKIKKIVTYCSLLTIVFTQLISCQMINNNIPEWTAEMCHPANKYSVDMVKDEIFTLEGIHAGMPYGSSSGTWGNSGKMWTEQHGTPIGADITYYAGYDNAFYRLKIDFPVEKMKDLIKRYYPTKEIVGKTIAEYKHEGDLGIDERSYKDFSSLVFGFAPKGMVVVWANYGMTVIEIGRYQAKVITETKELETAKNKHMAIFRFTPEYFDERTHELYIPNANCDLWDMYRLRYQWKPAFTSENPNFRLFEVNTEYYNGEKDQLMRPWLLENKIRDRALPSVFQFFWETSKDERFEGRIFFNQDQLFDRFKGLSGENEIQVKIANDNQSLKVLVNNETLVVDSIRIYPNSNWRFNDSYK</sequence>
<reference evidence="1 2" key="1">
    <citation type="submission" date="2016-11" db="EMBL/GenBank/DDBJ databases">
        <title>Whole genomes of Flavobacteriaceae.</title>
        <authorList>
            <person name="Stine C."/>
            <person name="Li C."/>
            <person name="Tadesse D."/>
        </authorList>
    </citation>
    <scope>NUCLEOTIDE SEQUENCE [LARGE SCALE GENOMIC DNA]</scope>
    <source>
        <strain evidence="1 2">ATCC 29551</strain>
    </source>
</reference>
<dbReference type="EMBL" id="MUGY01000025">
    <property type="protein sequence ID" value="OXA91473.1"/>
    <property type="molecule type" value="Genomic_DNA"/>
</dbReference>